<feature type="transmembrane region" description="Helical" evidence="5">
    <location>
        <begin position="249"/>
        <end position="265"/>
    </location>
</feature>
<name>A0AAV7KDA0_9METZ</name>
<feature type="domain" description="TRAF-type" evidence="6">
    <location>
        <begin position="109"/>
        <end position="151"/>
    </location>
</feature>
<keyword evidence="2 4" id="KW-0863">Zinc-finger</keyword>
<keyword evidence="1 4" id="KW-0479">Metal-binding</keyword>
<dbReference type="GO" id="GO:0008270">
    <property type="term" value="F:zinc ion binding"/>
    <property type="evidence" value="ECO:0007669"/>
    <property type="project" value="UniProtKB-KW"/>
</dbReference>
<dbReference type="SUPFAM" id="SSF49599">
    <property type="entry name" value="TRAF domain-like"/>
    <property type="match status" value="1"/>
</dbReference>
<dbReference type="AlphaFoldDB" id="A0AAV7KDA0"/>
<dbReference type="PROSITE" id="PS50145">
    <property type="entry name" value="ZF_TRAF"/>
    <property type="match status" value="2"/>
</dbReference>
<proteinExistence type="predicted"/>
<keyword evidence="8" id="KW-1185">Reference proteome</keyword>
<dbReference type="InterPro" id="IPR001293">
    <property type="entry name" value="Znf_TRAF"/>
</dbReference>
<dbReference type="EMBL" id="JAKMXF010000110">
    <property type="protein sequence ID" value="KAI6658054.1"/>
    <property type="molecule type" value="Genomic_DNA"/>
</dbReference>
<dbReference type="Gene3D" id="3.30.40.10">
    <property type="entry name" value="Zinc/RING finger domain, C3HC4 (zinc finger)"/>
    <property type="match status" value="2"/>
</dbReference>
<comment type="caution">
    <text evidence="7">The sequence shown here is derived from an EMBL/GenBank/DDBJ whole genome shotgun (WGS) entry which is preliminary data.</text>
</comment>
<feature type="zinc finger region" description="TRAF-type" evidence="4">
    <location>
        <begin position="109"/>
        <end position="151"/>
    </location>
</feature>
<evidence type="ECO:0000256" key="5">
    <source>
        <dbReference type="SAM" id="Phobius"/>
    </source>
</evidence>
<protein>
    <submittedName>
        <fullName evidence="7">TNF receptor-associated factor 6-like isoform X5</fullName>
    </submittedName>
</protein>
<dbReference type="Proteomes" id="UP001165289">
    <property type="component" value="Unassembled WGS sequence"/>
</dbReference>
<evidence type="ECO:0000313" key="7">
    <source>
        <dbReference type="EMBL" id="KAI6658054.1"/>
    </source>
</evidence>
<evidence type="ECO:0000256" key="4">
    <source>
        <dbReference type="PROSITE-ProRule" id="PRU00207"/>
    </source>
</evidence>
<evidence type="ECO:0000256" key="2">
    <source>
        <dbReference type="ARBA" id="ARBA00022771"/>
    </source>
</evidence>
<dbReference type="PANTHER" id="PTHR10131:SF157">
    <property type="entry name" value="RECEPTOR-ASSOCIATED FACTOR, PUTATIVE-RELATED"/>
    <property type="match status" value="1"/>
</dbReference>
<evidence type="ECO:0000259" key="6">
    <source>
        <dbReference type="PROSITE" id="PS50145"/>
    </source>
</evidence>
<feature type="domain" description="TRAF-type" evidence="6">
    <location>
        <begin position="162"/>
        <end position="211"/>
    </location>
</feature>
<reference evidence="7 8" key="1">
    <citation type="journal article" date="2023" name="BMC Biol.">
        <title>The compact genome of the sponge Oopsacas minuta (Hexactinellida) is lacking key metazoan core genes.</title>
        <authorList>
            <person name="Santini S."/>
            <person name="Schenkelaars Q."/>
            <person name="Jourda C."/>
            <person name="Duchesne M."/>
            <person name="Belahbib H."/>
            <person name="Rocher C."/>
            <person name="Selva M."/>
            <person name="Riesgo A."/>
            <person name="Vervoort M."/>
            <person name="Leys S.P."/>
            <person name="Kodjabachian L."/>
            <person name="Le Bivic A."/>
            <person name="Borchiellini C."/>
            <person name="Claverie J.M."/>
            <person name="Renard E."/>
        </authorList>
    </citation>
    <scope>NUCLEOTIDE SEQUENCE [LARGE SCALE GENOMIC DNA]</scope>
    <source>
        <strain evidence="7">SPO-2</strain>
    </source>
</reference>
<dbReference type="InterPro" id="IPR013083">
    <property type="entry name" value="Znf_RING/FYVE/PHD"/>
</dbReference>
<dbReference type="Pfam" id="PF02176">
    <property type="entry name" value="zf-TRAF"/>
    <property type="match status" value="1"/>
</dbReference>
<evidence type="ECO:0000313" key="8">
    <source>
        <dbReference type="Proteomes" id="UP001165289"/>
    </source>
</evidence>
<dbReference type="PANTHER" id="PTHR10131">
    <property type="entry name" value="TNF RECEPTOR ASSOCIATED FACTOR"/>
    <property type="match status" value="1"/>
</dbReference>
<sequence>MATNELAPAHERVRSLLYVRIQGHYGGYKSSYLSKCLETVEINLLKCVICHGIMREAVTSGNGMSCSNCTKDTFPWKLMSIRDAINNLEIHCPLVNCPWKGRFPRVENHLGFCGYFRIPCPLKCNAVVIRRNETDHIRHECENRIVSCNYCGIQLISKTLDTHFNTSCKLYPIKCSFLCGKELPRNTLRRHLNTDCPLVKISCPYAEIGCTIGHINRCKLEDHQKERYILHQDLLLKDHQGLKRQFDKLIIVFVCGAIILIMLCIV</sequence>
<keyword evidence="5" id="KW-0812">Transmembrane</keyword>
<dbReference type="GO" id="GO:0043122">
    <property type="term" value="P:regulation of canonical NF-kappaB signal transduction"/>
    <property type="evidence" value="ECO:0007669"/>
    <property type="project" value="TreeGrafter"/>
</dbReference>
<keyword evidence="3 4" id="KW-0862">Zinc</keyword>
<evidence type="ECO:0000256" key="1">
    <source>
        <dbReference type="ARBA" id="ARBA00022723"/>
    </source>
</evidence>
<evidence type="ECO:0000256" key="3">
    <source>
        <dbReference type="ARBA" id="ARBA00022833"/>
    </source>
</evidence>
<accession>A0AAV7KDA0</accession>
<organism evidence="7 8">
    <name type="scientific">Oopsacas minuta</name>
    <dbReference type="NCBI Taxonomy" id="111878"/>
    <lineage>
        <taxon>Eukaryota</taxon>
        <taxon>Metazoa</taxon>
        <taxon>Porifera</taxon>
        <taxon>Hexactinellida</taxon>
        <taxon>Hexasterophora</taxon>
        <taxon>Lyssacinosida</taxon>
        <taxon>Leucopsacidae</taxon>
        <taxon>Oopsacas</taxon>
    </lineage>
</organism>
<gene>
    <name evidence="7" type="ORF">LOD99_15767</name>
</gene>
<keyword evidence="7" id="KW-0675">Receptor</keyword>
<keyword evidence="5" id="KW-1133">Transmembrane helix</keyword>
<keyword evidence="5" id="KW-0472">Membrane</keyword>
<feature type="zinc finger region" description="TRAF-type" evidence="4">
    <location>
        <begin position="162"/>
        <end position="211"/>
    </location>
</feature>